<evidence type="ECO:0000313" key="1">
    <source>
        <dbReference type="EMBL" id="GIO39629.1"/>
    </source>
</evidence>
<keyword evidence="2" id="KW-1185">Reference proteome</keyword>
<organism evidence="1 2">
    <name type="scientific">Paenibacillus antibioticophila</name>
    <dbReference type="NCBI Taxonomy" id="1274374"/>
    <lineage>
        <taxon>Bacteria</taxon>
        <taxon>Bacillati</taxon>
        <taxon>Bacillota</taxon>
        <taxon>Bacilli</taxon>
        <taxon>Bacillales</taxon>
        <taxon>Paenibacillaceae</taxon>
        <taxon>Paenibacillus</taxon>
    </lineage>
</organism>
<proteinExistence type="predicted"/>
<comment type="caution">
    <text evidence="1">The sequence shown here is derived from an EMBL/GenBank/DDBJ whole genome shotgun (WGS) entry which is preliminary data.</text>
</comment>
<sequence length="45" mass="4964">MFHAPAPGTDRGLRERHLAYAGCEQAIFSDGAIDDIYRYASGSYN</sequence>
<accession>A0A919XX31</accession>
<evidence type="ECO:0000313" key="2">
    <source>
        <dbReference type="Proteomes" id="UP000681162"/>
    </source>
</evidence>
<gene>
    <name evidence="1" type="ORF">J41TS12_44900</name>
</gene>
<reference evidence="1 2" key="1">
    <citation type="submission" date="2021-03" db="EMBL/GenBank/DDBJ databases">
        <title>Antimicrobial resistance genes in bacteria isolated from Japanese honey, and their potential for conferring macrolide and lincosamide resistance in the American foulbrood pathogen Paenibacillus larvae.</title>
        <authorList>
            <person name="Okamoto M."/>
            <person name="Kumagai M."/>
            <person name="Kanamori H."/>
            <person name="Takamatsu D."/>
        </authorList>
    </citation>
    <scope>NUCLEOTIDE SEQUENCE [LARGE SCALE GENOMIC DNA]</scope>
    <source>
        <strain evidence="1 2">J41TS12</strain>
    </source>
</reference>
<protein>
    <submittedName>
        <fullName evidence="1">Uncharacterized protein</fullName>
    </submittedName>
</protein>
<dbReference type="AlphaFoldDB" id="A0A919XX31"/>
<name>A0A919XX31_9BACL</name>
<dbReference type="EMBL" id="BORR01000024">
    <property type="protein sequence ID" value="GIO39629.1"/>
    <property type="molecule type" value="Genomic_DNA"/>
</dbReference>
<dbReference type="Proteomes" id="UP000681162">
    <property type="component" value="Unassembled WGS sequence"/>
</dbReference>
<dbReference type="RefSeq" id="WP_212943040.1">
    <property type="nucleotide sequence ID" value="NZ_BORR01000024.1"/>
</dbReference>